<evidence type="ECO:0000256" key="2">
    <source>
        <dbReference type="ARBA" id="ARBA00023315"/>
    </source>
</evidence>
<dbReference type="RefSeq" id="WP_336436650.1">
    <property type="nucleotide sequence ID" value="NZ_JBAWKS010000002.1"/>
</dbReference>
<gene>
    <name evidence="5" type="primary">rimJ</name>
    <name evidence="5" type="ORF">WAE96_18710</name>
</gene>
<name>A0ABU8EXL3_9GAMM</name>
<evidence type="ECO:0000313" key="6">
    <source>
        <dbReference type="Proteomes" id="UP001382455"/>
    </source>
</evidence>
<dbReference type="EMBL" id="JBAWKS010000002">
    <property type="protein sequence ID" value="MEI4551715.1"/>
    <property type="molecule type" value="Genomic_DNA"/>
</dbReference>
<comment type="caution">
    <text evidence="5">The sequence shown here is derived from an EMBL/GenBank/DDBJ whole genome shotgun (WGS) entry which is preliminary data.</text>
</comment>
<sequence length="183" mass="21153">MILKTKRTLIDVPNSNDTQALLSFITENKAHLAPWEATRDKHYYTKVNVQNLTNGYQTHLNNQSAYHFAAFDFERREIMAMCNFTNVVRGPFQACYLGYCVAEKYQGQGIMTEVVEAGLDYVFNELKLHRVMANYMPHNTKSAQLLTRLGFEKEGLAKRYLKINGTWQDHVLTAKINPHFIDD</sequence>
<dbReference type="InterPro" id="IPR051531">
    <property type="entry name" value="N-acetyltransferase"/>
</dbReference>
<dbReference type="GO" id="GO:0005840">
    <property type="term" value="C:ribosome"/>
    <property type="evidence" value="ECO:0007669"/>
    <property type="project" value="UniProtKB-KW"/>
</dbReference>
<keyword evidence="6" id="KW-1185">Reference proteome</keyword>
<evidence type="ECO:0000256" key="3">
    <source>
        <dbReference type="ARBA" id="ARBA00038502"/>
    </source>
</evidence>
<dbReference type="InterPro" id="IPR016181">
    <property type="entry name" value="Acyl_CoA_acyltransferase"/>
</dbReference>
<comment type="similarity">
    <text evidence="3">Belongs to the acetyltransferase family. RimJ subfamily.</text>
</comment>
<evidence type="ECO:0000313" key="5">
    <source>
        <dbReference type="EMBL" id="MEI4551715.1"/>
    </source>
</evidence>
<keyword evidence="2 5" id="KW-0012">Acyltransferase</keyword>
<dbReference type="Pfam" id="PF13302">
    <property type="entry name" value="Acetyltransf_3"/>
    <property type="match status" value="1"/>
</dbReference>
<evidence type="ECO:0000256" key="1">
    <source>
        <dbReference type="ARBA" id="ARBA00022679"/>
    </source>
</evidence>
<keyword evidence="5" id="KW-0689">Ribosomal protein</keyword>
<dbReference type="PROSITE" id="PS51186">
    <property type="entry name" value="GNAT"/>
    <property type="match status" value="1"/>
</dbReference>
<dbReference type="GO" id="GO:0008999">
    <property type="term" value="F:protein-N-terminal-alanine acetyltransferase activity"/>
    <property type="evidence" value="ECO:0007669"/>
    <property type="project" value="UniProtKB-EC"/>
</dbReference>
<proteinExistence type="inferred from homology"/>
<dbReference type="EC" id="2.3.1.267" evidence="5"/>
<reference evidence="5 6" key="1">
    <citation type="submission" date="2023-12" db="EMBL/GenBank/DDBJ databases">
        <title>Friends and Foes: Symbiotic and Algicidal bacterial influence on Karenia brevis blooms.</title>
        <authorList>
            <person name="Fei C."/>
            <person name="Mohamed A.R."/>
            <person name="Booker A."/>
            <person name="Arshad M."/>
            <person name="Klass S."/>
            <person name="Ahn S."/>
            <person name="Gilbert P.M."/>
            <person name="Heil C.A."/>
            <person name="Martinez J.M."/>
            <person name="Amin S.A."/>
        </authorList>
    </citation>
    <scope>NUCLEOTIDE SEQUENCE [LARGE SCALE GENOMIC DNA]</scope>
    <source>
        <strain evidence="5 6">CE15</strain>
    </source>
</reference>
<dbReference type="PANTHER" id="PTHR43792">
    <property type="entry name" value="GNAT FAMILY, PUTATIVE (AFU_ORTHOLOGUE AFUA_3G00765)-RELATED-RELATED"/>
    <property type="match status" value="1"/>
</dbReference>
<dbReference type="Gene3D" id="3.40.630.30">
    <property type="match status" value="1"/>
</dbReference>
<dbReference type="PANTHER" id="PTHR43792:SF8">
    <property type="entry name" value="[RIBOSOMAL PROTEIN US5]-ALANINE N-ACETYLTRANSFERASE"/>
    <property type="match status" value="1"/>
</dbReference>
<dbReference type="InterPro" id="IPR000182">
    <property type="entry name" value="GNAT_dom"/>
</dbReference>
<protein>
    <submittedName>
        <fullName evidence="5">Ribosomal protein S5-alanine N-acetyltransferase</fullName>
        <ecNumber evidence="5">2.3.1.267</ecNumber>
    </submittedName>
</protein>
<organism evidence="5 6">
    <name type="scientific">Pseudoalteromonas spongiae</name>
    <dbReference type="NCBI Taxonomy" id="298657"/>
    <lineage>
        <taxon>Bacteria</taxon>
        <taxon>Pseudomonadati</taxon>
        <taxon>Pseudomonadota</taxon>
        <taxon>Gammaproteobacteria</taxon>
        <taxon>Alteromonadales</taxon>
        <taxon>Pseudoalteromonadaceae</taxon>
        <taxon>Pseudoalteromonas</taxon>
    </lineage>
</organism>
<dbReference type="NCBIfam" id="NF008072">
    <property type="entry name" value="PRK10809.1"/>
    <property type="match status" value="1"/>
</dbReference>
<accession>A0ABU8EXL3</accession>
<keyword evidence="1 5" id="KW-0808">Transferase</keyword>
<evidence type="ECO:0000259" key="4">
    <source>
        <dbReference type="PROSITE" id="PS51186"/>
    </source>
</evidence>
<feature type="domain" description="N-acetyltransferase" evidence="4">
    <location>
        <begin position="22"/>
        <end position="178"/>
    </location>
</feature>
<keyword evidence="5" id="KW-0687">Ribonucleoprotein</keyword>
<dbReference type="SUPFAM" id="SSF55729">
    <property type="entry name" value="Acyl-CoA N-acyltransferases (Nat)"/>
    <property type="match status" value="1"/>
</dbReference>
<dbReference type="Proteomes" id="UP001382455">
    <property type="component" value="Unassembled WGS sequence"/>
</dbReference>